<gene>
    <name evidence="1" type="ORF">Pla163_34640</name>
</gene>
<dbReference type="OrthoDB" id="279002at2"/>
<sequence length="491" mass="50454">MRPLHTPRSRRGVVLVQFALLVVVLLGLAALTSDLGLARNAGGAMQNAVDSAALEGLRWSDQTTDVVRRERAAELVRFTFDGDGATATAADYENVDDRIGAGPVLEVVNAGGVVGAGGLVPSSLGVHKPNPALNLVNLQHGDLVAGRVRPEAFGGATAPFSVGVEDRFYGRNDFDVATGDAPAFLARLRRTPDLDGLDAQSTVSTTGGGVPLIFGHGPLTLASQGSGYDVRSLGIAVRATAIADGRSVVAAGPFLPELAPSDGAWSRLAFGHPLFDVTIGGETLGRELSIALVTSDPSLPLAGLSGTFDVAPDAALTETGAPAGFELELVMTPGTRALELGGATPRDASIRVGDVLEAVATDSIDGSTMSLDSPLDPADPTGASVRHALLVPVVLSATREVIGFVAADLYLGPSGEEASLRAELAADPSTVTAFFARPADSLRVALLPSRVLPINATSSDAQAWRDLEADPQLLASFRSFSTPALAPTLVR</sequence>
<dbReference type="AlphaFoldDB" id="A0A518D4B7"/>
<name>A0A518D4B7_9BACT</name>
<dbReference type="EMBL" id="CP036290">
    <property type="protein sequence ID" value="QDU86313.1"/>
    <property type="molecule type" value="Genomic_DNA"/>
</dbReference>
<organism evidence="1 2">
    <name type="scientific">Rohdeia mirabilis</name>
    <dbReference type="NCBI Taxonomy" id="2528008"/>
    <lineage>
        <taxon>Bacteria</taxon>
        <taxon>Pseudomonadati</taxon>
        <taxon>Planctomycetota</taxon>
        <taxon>Planctomycetia</taxon>
        <taxon>Planctomycetia incertae sedis</taxon>
        <taxon>Rohdeia</taxon>
    </lineage>
</organism>
<protein>
    <submittedName>
        <fullName evidence="1">Uncharacterized protein</fullName>
    </submittedName>
</protein>
<dbReference type="Proteomes" id="UP000319342">
    <property type="component" value="Chromosome"/>
</dbReference>
<evidence type="ECO:0000313" key="1">
    <source>
        <dbReference type="EMBL" id="QDU86313.1"/>
    </source>
</evidence>
<keyword evidence="2" id="KW-1185">Reference proteome</keyword>
<evidence type="ECO:0000313" key="2">
    <source>
        <dbReference type="Proteomes" id="UP000319342"/>
    </source>
</evidence>
<proteinExistence type="predicted"/>
<dbReference type="RefSeq" id="WP_145191319.1">
    <property type="nucleotide sequence ID" value="NZ_CP036290.1"/>
</dbReference>
<accession>A0A518D4B7</accession>
<reference evidence="1 2" key="1">
    <citation type="submission" date="2019-02" db="EMBL/GenBank/DDBJ databases">
        <title>Deep-cultivation of Planctomycetes and their phenomic and genomic characterization uncovers novel biology.</title>
        <authorList>
            <person name="Wiegand S."/>
            <person name="Jogler M."/>
            <person name="Boedeker C."/>
            <person name="Pinto D."/>
            <person name="Vollmers J."/>
            <person name="Rivas-Marin E."/>
            <person name="Kohn T."/>
            <person name="Peeters S.H."/>
            <person name="Heuer A."/>
            <person name="Rast P."/>
            <person name="Oberbeckmann S."/>
            <person name="Bunk B."/>
            <person name="Jeske O."/>
            <person name="Meyerdierks A."/>
            <person name="Storesund J.E."/>
            <person name="Kallscheuer N."/>
            <person name="Luecker S."/>
            <person name="Lage O.M."/>
            <person name="Pohl T."/>
            <person name="Merkel B.J."/>
            <person name="Hornburger P."/>
            <person name="Mueller R.-W."/>
            <person name="Bruemmer F."/>
            <person name="Labrenz M."/>
            <person name="Spormann A.M."/>
            <person name="Op den Camp H."/>
            <person name="Overmann J."/>
            <person name="Amann R."/>
            <person name="Jetten M.S.M."/>
            <person name="Mascher T."/>
            <person name="Medema M.H."/>
            <person name="Devos D.P."/>
            <person name="Kaster A.-K."/>
            <person name="Ovreas L."/>
            <person name="Rohde M."/>
            <person name="Galperin M.Y."/>
            <person name="Jogler C."/>
        </authorList>
    </citation>
    <scope>NUCLEOTIDE SEQUENCE [LARGE SCALE GENOMIC DNA]</scope>
    <source>
        <strain evidence="1 2">Pla163</strain>
    </source>
</reference>